<sequence length="444" mass="45789">MAAFPKLRILFLGAALLAPLAAAAGPGRITGADFPGAAPDAAALGRLLFYDKVLSGNRNISCGTCHHHDLAGGDAVALGFGEGGAGLGTRRQPGYGPAQVHARIPRNAPALWNLGHRDVHTLFHDGRLQADAAAPGGFVSPAGEALPEGLSSILAAQALFPVTSEHEMAGSPGENPVADAAVTAADRPAAWALLAGRVAAIPAYVEMARAAYPHVEAPEDITIVEIVNALGAFIAVEWQSYDSPWDAWLAGEAAALSPAQERGRDLFFGDAQCAGCHSGPLFTDQEFHAIGLPNFGPGKTLRGALGVDPGRMLTTGDPADAYRFRTPSLRNVTLTAPYGHNGAYATLKGIIAHHCHPEEALLSWRPEMAGLPPLDAVAEADFAATADGVEVALQLASLTITPLPDITESDVDDIVAFLGALTGETAGSRPLGRPAEVPSGLPVD</sequence>
<dbReference type="GO" id="GO:0004130">
    <property type="term" value="F:cytochrome-c peroxidase activity"/>
    <property type="evidence" value="ECO:0007669"/>
    <property type="project" value="TreeGrafter"/>
</dbReference>
<keyword evidence="4" id="KW-0560">Oxidoreductase</keyword>
<dbReference type="InterPro" id="IPR009056">
    <property type="entry name" value="Cyt_c-like_dom"/>
</dbReference>
<dbReference type="STRING" id="641238.SAMN04490244_11540"/>
<dbReference type="InterPro" id="IPR036909">
    <property type="entry name" value="Cyt_c-like_dom_sf"/>
</dbReference>
<dbReference type="GO" id="GO:0009055">
    <property type="term" value="F:electron transfer activity"/>
    <property type="evidence" value="ECO:0007669"/>
    <property type="project" value="InterPro"/>
</dbReference>
<evidence type="ECO:0000313" key="9">
    <source>
        <dbReference type="EMBL" id="SES39306.1"/>
    </source>
</evidence>
<comment type="subcellular location">
    <subcellularLocation>
        <location evidence="1">Cell envelope</location>
    </subcellularLocation>
</comment>
<keyword evidence="3 6" id="KW-0479">Metal-binding</keyword>
<dbReference type="Pfam" id="PF03150">
    <property type="entry name" value="CCP_MauG"/>
    <property type="match status" value="1"/>
</dbReference>
<feature type="domain" description="Cytochrome c" evidence="8">
    <location>
        <begin position="258"/>
        <end position="422"/>
    </location>
</feature>
<dbReference type="PROSITE" id="PS51007">
    <property type="entry name" value="CYTC"/>
    <property type="match status" value="1"/>
</dbReference>
<dbReference type="OrthoDB" id="9805202at2"/>
<dbReference type="Gene3D" id="1.10.760.10">
    <property type="entry name" value="Cytochrome c-like domain"/>
    <property type="match status" value="2"/>
</dbReference>
<proteinExistence type="predicted"/>
<keyword evidence="7" id="KW-0732">Signal</keyword>
<protein>
    <submittedName>
        <fullName evidence="9">Cytochrome c peroxidase</fullName>
    </submittedName>
</protein>
<keyword evidence="9" id="KW-0575">Peroxidase</keyword>
<dbReference type="InterPro" id="IPR004852">
    <property type="entry name" value="Di-haem_cyt_c_peroxidsae"/>
</dbReference>
<feature type="signal peptide" evidence="7">
    <location>
        <begin position="1"/>
        <end position="24"/>
    </location>
</feature>
<dbReference type="InterPro" id="IPR051395">
    <property type="entry name" value="Cytochrome_c_Peroxidase/MauG"/>
</dbReference>
<evidence type="ECO:0000313" key="10">
    <source>
        <dbReference type="Proteomes" id="UP000198885"/>
    </source>
</evidence>
<evidence type="ECO:0000256" key="7">
    <source>
        <dbReference type="SAM" id="SignalP"/>
    </source>
</evidence>
<organism evidence="9 10">
    <name type="scientific">Tranquillimonas rosea</name>
    <dbReference type="NCBI Taxonomy" id="641238"/>
    <lineage>
        <taxon>Bacteria</taxon>
        <taxon>Pseudomonadati</taxon>
        <taxon>Pseudomonadota</taxon>
        <taxon>Alphaproteobacteria</taxon>
        <taxon>Rhodobacterales</taxon>
        <taxon>Roseobacteraceae</taxon>
        <taxon>Tranquillimonas</taxon>
    </lineage>
</organism>
<keyword evidence="2 6" id="KW-0349">Heme</keyword>
<dbReference type="SUPFAM" id="SSF46626">
    <property type="entry name" value="Cytochrome c"/>
    <property type="match status" value="2"/>
</dbReference>
<evidence type="ECO:0000259" key="8">
    <source>
        <dbReference type="PROSITE" id="PS51007"/>
    </source>
</evidence>
<reference evidence="9 10" key="1">
    <citation type="submission" date="2016-10" db="EMBL/GenBank/DDBJ databases">
        <authorList>
            <person name="de Groot N.N."/>
        </authorList>
    </citation>
    <scope>NUCLEOTIDE SEQUENCE [LARGE SCALE GENOMIC DNA]</scope>
    <source>
        <strain evidence="9 10">DSM 23042</strain>
    </source>
</reference>
<dbReference type="GO" id="GO:0020037">
    <property type="term" value="F:heme binding"/>
    <property type="evidence" value="ECO:0007669"/>
    <property type="project" value="InterPro"/>
</dbReference>
<dbReference type="PANTHER" id="PTHR30600:SF9">
    <property type="entry name" value="BLR7738 PROTEIN"/>
    <property type="match status" value="1"/>
</dbReference>
<dbReference type="GO" id="GO:0046872">
    <property type="term" value="F:metal ion binding"/>
    <property type="evidence" value="ECO:0007669"/>
    <property type="project" value="UniProtKB-KW"/>
</dbReference>
<evidence type="ECO:0000256" key="5">
    <source>
        <dbReference type="ARBA" id="ARBA00023004"/>
    </source>
</evidence>
<evidence type="ECO:0000256" key="2">
    <source>
        <dbReference type="ARBA" id="ARBA00022617"/>
    </source>
</evidence>
<accession>A0A1H9WZG6</accession>
<evidence type="ECO:0000256" key="1">
    <source>
        <dbReference type="ARBA" id="ARBA00004196"/>
    </source>
</evidence>
<feature type="chain" id="PRO_5011783917" evidence="7">
    <location>
        <begin position="25"/>
        <end position="444"/>
    </location>
</feature>
<keyword evidence="5 6" id="KW-0408">Iron</keyword>
<dbReference type="GO" id="GO:0030313">
    <property type="term" value="C:cell envelope"/>
    <property type="evidence" value="ECO:0007669"/>
    <property type="project" value="UniProtKB-SubCell"/>
</dbReference>
<evidence type="ECO:0000256" key="3">
    <source>
        <dbReference type="ARBA" id="ARBA00022723"/>
    </source>
</evidence>
<keyword evidence="10" id="KW-1185">Reference proteome</keyword>
<name>A0A1H9WZG6_9RHOB</name>
<evidence type="ECO:0000256" key="6">
    <source>
        <dbReference type="PROSITE-ProRule" id="PRU00433"/>
    </source>
</evidence>
<dbReference type="PANTHER" id="PTHR30600">
    <property type="entry name" value="CYTOCHROME C PEROXIDASE-RELATED"/>
    <property type="match status" value="1"/>
</dbReference>
<dbReference type="Proteomes" id="UP000198885">
    <property type="component" value="Unassembled WGS sequence"/>
</dbReference>
<evidence type="ECO:0000256" key="4">
    <source>
        <dbReference type="ARBA" id="ARBA00023002"/>
    </source>
</evidence>
<gene>
    <name evidence="9" type="ORF">SAMN04490244_11540</name>
</gene>
<dbReference type="EMBL" id="FOGU01000015">
    <property type="protein sequence ID" value="SES39306.1"/>
    <property type="molecule type" value="Genomic_DNA"/>
</dbReference>
<dbReference type="AlphaFoldDB" id="A0A1H9WZG6"/>
<dbReference type="RefSeq" id="WP_092696131.1">
    <property type="nucleotide sequence ID" value="NZ_FOGU01000015.1"/>
</dbReference>